<dbReference type="InterPro" id="IPR024706">
    <property type="entry name" value="Peroxiredoxin_AhpC-typ"/>
</dbReference>
<proteinExistence type="inferred from homology"/>
<dbReference type="PANTHER" id="PTHR42801">
    <property type="entry name" value="THIOREDOXIN-DEPENDENT PEROXIDE REDUCTASE"/>
    <property type="match status" value="1"/>
</dbReference>
<dbReference type="InterPro" id="IPR036249">
    <property type="entry name" value="Thioredoxin-like_sf"/>
</dbReference>
<keyword evidence="5" id="KW-0049">Antioxidant</keyword>
<dbReference type="GO" id="GO:0045454">
    <property type="term" value="P:cell redox homeostasis"/>
    <property type="evidence" value="ECO:0007669"/>
    <property type="project" value="TreeGrafter"/>
</dbReference>
<evidence type="ECO:0000256" key="12">
    <source>
        <dbReference type="ARBA" id="ARBA00049091"/>
    </source>
</evidence>
<dbReference type="STRING" id="92947.BVG79_01569"/>
<feature type="domain" description="Thioredoxin" evidence="15">
    <location>
        <begin position="10"/>
        <end position="162"/>
    </location>
</feature>
<gene>
    <name evidence="16" type="ORF">BVG79_01569</name>
</gene>
<feature type="region of interest" description="Disordered" evidence="14">
    <location>
        <begin position="1"/>
        <end position="21"/>
    </location>
</feature>
<evidence type="ECO:0000256" key="6">
    <source>
        <dbReference type="ARBA" id="ARBA00023002"/>
    </source>
</evidence>
<comment type="function">
    <text evidence="1">Thiol-specific peroxidase that catalyzes the reduction of hydrogen peroxide and organic hydroperoxides to water and alcohols, respectively. Plays a role in cell protection against oxidative stress by detoxifying peroxides and as sensor of hydrogen peroxide-mediated signaling events.</text>
</comment>
<dbReference type="GO" id="GO:0034599">
    <property type="term" value="P:cellular response to oxidative stress"/>
    <property type="evidence" value="ECO:0007669"/>
    <property type="project" value="TreeGrafter"/>
</dbReference>
<organism evidence="16 17">
    <name type="scientific">Ketogulonicigenium robustum</name>
    <dbReference type="NCBI Taxonomy" id="92947"/>
    <lineage>
        <taxon>Bacteria</taxon>
        <taxon>Pseudomonadati</taxon>
        <taxon>Pseudomonadota</taxon>
        <taxon>Alphaproteobacteria</taxon>
        <taxon>Rhodobacterales</taxon>
        <taxon>Roseobacteraceae</taxon>
        <taxon>Ketogulonicigenium</taxon>
    </lineage>
</organism>
<dbReference type="Gene3D" id="3.40.30.10">
    <property type="entry name" value="Glutaredoxin"/>
    <property type="match status" value="1"/>
</dbReference>
<evidence type="ECO:0000256" key="8">
    <source>
        <dbReference type="ARBA" id="ARBA00023284"/>
    </source>
</evidence>
<evidence type="ECO:0000313" key="17">
    <source>
        <dbReference type="Proteomes" id="UP000242447"/>
    </source>
</evidence>
<dbReference type="FunFam" id="3.40.30.10:FF:000007">
    <property type="entry name" value="Thioredoxin-dependent thiol peroxidase"/>
    <property type="match status" value="1"/>
</dbReference>
<dbReference type="AlphaFoldDB" id="A0A1W6P0H5"/>
<keyword evidence="6 16" id="KW-0560">Oxidoreductase</keyword>
<dbReference type="OrthoDB" id="9812811at2"/>
<evidence type="ECO:0000313" key="16">
    <source>
        <dbReference type="EMBL" id="ARO14913.1"/>
    </source>
</evidence>
<comment type="catalytic activity">
    <reaction evidence="12">
        <text>a hydroperoxide + [thioredoxin]-dithiol = an alcohol + [thioredoxin]-disulfide + H2O</text>
        <dbReference type="Rhea" id="RHEA:62620"/>
        <dbReference type="Rhea" id="RHEA-COMP:10698"/>
        <dbReference type="Rhea" id="RHEA-COMP:10700"/>
        <dbReference type="ChEBI" id="CHEBI:15377"/>
        <dbReference type="ChEBI" id="CHEBI:29950"/>
        <dbReference type="ChEBI" id="CHEBI:30879"/>
        <dbReference type="ChEBI" id="CHEBI:35924"/>
        <dbReference type="ChEBI" id="CHEBI:50058"/>
        <dbReference type="EC" id="1.11.1.24"/>
    </reaction>
</comment>
<evidence type="ECO:0000256" key="10">
    <source>
        <dbReference type="ARBA" id="ARBA00038489"/>
    </source>
</evidence>
<evidence type="ECO:0000256" key="13">
    <source>
        <dbReference type="PIRSR" id="PIRSR000239-1"/>
    </source>
</evidence>
<keyword evidence="8" id="KW-0676">Redox-active center</keyword>
<protein>
    <recommendedName>
        <fullName evidence="3">thioredoxin-dependent peroxiredoxin</fullName>
        <ecNumber evidence="3">1.11.1.24</ecNumber>
    </recommendedName>
    <alternativeName>
        <fullName evidence="9">Thioredoxin peroxidase</fullName>
    </alternativeName>
    <alternativeName>
        <fullName evidence="11">Thioredoxin-dependent peroxiredoxin Bcp</fullName>
    </alternativeName>
</protein>
<dbReference type="EC" id="1.11.1.24" evidence="3"/>
<keyword evidence="7" id="KW-1015">Disulfide bond</keyword>
<keyword evidence="17" id="KW-1185">Reference proteome</keyword>
<feature type="active site" description="Cysteine sulfenic acid (-SOH) intermediate; for peroxidase activity" evidence="13">
    <location>
        <position position="52"/>
    </location>
</feature>
<keyword evidence="4 16" id="KW-0575">Peroxidase</keyword>
<dbReference type="PROSITE" id="PS51352">
    <property type="entry name" value="THIOREDOXIN_2"/>
    <property type="match status" value="1"/>
</dbReference>
<dbReference type="KEGG" id="kro:BVG79_01569"/>
<evidence type="ECO:0000259" key="15">
    <source>
        <dbReference type="PROSITE" id="PS51352"/>
    </source>
</evidence>
<accession>A0A1W6P0H5</accession>
<evidence type="ECO:0000256" key="2">
    <source>
        <dbReference type="ARBA" id="ARBA00011245"/>
    </source>
</evidence>
<dbReference type="GO" id="GO:0005737">
    <property type="term" value="C:cytoplasm"/>
    <property type="evidence" value="ECO:0007669"/>
    <property type="project" value="TreeGrafter"/>
</dbReference>
<evidence type="ECO:0000256" key="5">
    <source>
        <dbReference type="ARBA" id="ARBA00022862"/>
    </source>
</evidence>
<dbReference type="PIRSF" id="PIRSF000239">
    <property type="entry name" value="AHPC"/>
    <property type="match status" value="1"/>
</dbReference>
<sequence>MPKDSPMTSLKPGQIAPDFSLPAHDGQTYTLSALRGSRVVLFFYPADNTPTCTSENSQFAAAFPAFHAAGVKLLGLSRDSLQKHAKFAEKLALPFPLLTDEDGTVCSAYDVWHEKHTFGKTYMGLVRTTFLIESDGTIGAVWPVTRLAGHVDDVLTKCLNTA</sequence>
<evidence type="ECO:0000256" key="3">
    <source>
        <dbReference type="ARBA" id="ARBA00013017"/>
    </source>
</evidence>
<comment type="subunit">
    <text evidence="2">Monomer.</text>
</comment>
<dbReference type="InterPro" id="IPR050924">
    <property type="entry name" value="Peroxiredoxin_BCP/PrxQ"/>
</dbReference>
<evidence type="ECO:0000256" key="9">
    <source>
        <dbReference type="ARBA" id="ARBA00032824"/>
    </source>
</evidence>
<dbReference type="Proteomes" id="UP000242447">
    <property type="component" value="Chromosome"/>
</dbReference>
<dbReference type="Pfam" id="PF00578">
    <property type="entry name" value="AhpC-TSA"/>
    <property type="match status" value="1"/>
</dbReference>
<reference evidence="16 17" key="1">
    <citation type="submission" date="2017-02" db="EMBL/GenBank/DDBJ databases">
        <title>Ketogulonicigenium robustum SPU B003 Genome sequencing and assembly.</title>
        <authorList>
            <person name="Li Y."/>
            <person name="Liu L."/>
            <person name="Wang C."/>
            <person name="Zhang M."/>
            <person name="Zhang T."/>
            <person name="Zhang Y."/>
        </authorList>
    </citation>
    <scope>NUCLEOTIDE SEQUENCE [LARGE SCALE GENOMIC DNA]</scope>
    <source>
        <strain evidence="16 17">SPU_B003</strain>
    </source>
</reference>
<dbReference type="InterPro" id="IPR000866">
    <property type="entry name" value="AhpC/TSA"/>
</dbReference>
<evidence type="ECO:0000256" key="14">
    <source>
        <dbReference type="SAM" id="MobiDB-lite"/>
    </source>
</evidence>
<comment type="similarity">
    <text evidence="10">Belongs to the peroxiredoxin family. BCP/PrxQ subfamily.</text>
</comment>
<dbReference type="CDD" id="cd03017">
    <property type="entry name" value="PRX_BCP"/>
    <property type="match status" value="1"/>
</dbReference>
<dbReference type="InterPro" id="IPR013766">
    <property type="entry name" value="Thioredoxin_domain"/>
</dbReference>
<dbReference type="GO" id="GO:0008379">
    <property type="term" value="F:thioredoxin peroxidase activity"/>
    <property type="evidence" value="ECO:0007669"/>
    <property type="project" value="TreeGrafter"/>
</dbReference>
<evidence type="ECO:0000256" key="11">
    <source>
        <dbReference type="ARBA" id="ARBA00042639"/>
    </source>
</evidence>
<evidence type="ECO:0000256" key="4">
    <source>
        <dbReference type="ARBA" id="ARBA00022559"/>
    </source>
</evidence>
<evidence type="ECO:0000256" key="1">
    <source>
        <dbReference type="ARBA" id="ARBA00003330"/>
    </source>
</evidence>
<dbReference type="PANTHER" id="PTHR42801:SF4">
    <property type="entry name" value="AHPC_TSA FAMILY PROTEIN"/>
    <property type="match status" value="1"/>
</dbReference>
<evidence type="ECO:0000256" key="7">
    <source>
        <dbReference type="ARBA" id="ARBA00023157"/>
    </source>
</evidence>
<dbReference type="EMBL" id="CP019937">
    <property type="protein sequence ID" value="ARO14913.1"/>
    <property type="molecule type" value="Genomic_DNA"/>
</dbReference>
<name>A0A1W6P0H5_9RHOB</name>
<dbReference type="SUPFAM" id="SSF52833">
    <property type="entry name" value="Thioredoxin-like"/>
    <property type="match status" value="1"/>
</dbReference>